<feature type="transmembrane region" description="Helical" evidence="1">
    <location>
        <begin position="308"/>
        <end position="327"/>
    </location>
</feature>
<dbReference type="InterPro" id="IPR010640">
    <property type="entry name" value="Low_temperature_requirement_A"/>
</dbReference>
<comment type="caution">
    <text evidence="2">The sequence shown here is derived from an EMBL/GenBank/DDBJ whole genome shotgun (WGS) entry which is preliminary data.</text>
</comment>
<sequence>MSRFQRVGDPHEQRSTTLELFYDLVFVFAVTQVSHLLLRDLDWTGLGQSALVLLVVWWSWNYTTWVTNELDPESGVVRLLMIALMLASLLMAVAIPEAFGDRALLFAGSYVAIQVGRHLFLTFAAAGRGTPERMRASRILIWFCAAGVFWIAGALADGSTRTALWLVALAIDYGAPRVTYLVPGMRRVTPEAWNVSVTHFAERFQLFVIIALGETIVLTGATTSDLELTTSRVLAFAVAFLTTAALWWLYFDYVARIAERRLELAPNRTQLARDGYTYLHVVLVAGVIVSAVGDELTIAHPTEALPDAEVAVVAGGPAIYLLGHVLFRLRMAGSLSRKRLGGALACLLAGLLGRDLDGLALAALVLAIVVAVIVAEQVTGRRRRARGEPSPLERLDLGAA</sequence>
<keyword evidence="1" id="KW-0472">Membrane</keyword>
<keyword evidence="1" id="KW-0812">Transmembrane</keyword>
<keyword evidence="3" id="KW-1185">Reference proteome</keyword>
<keyword evidence="1" id="KW-1133">Transmembrane helix</keyword>
<evidence type="ECO:0000313" key="3">
    <source>
        <dbReference type="Proteomes" id="UP000585272"/>
    </source>
</evidence>
<dbReference type="Proteomes" id="UP000585272">
    <property type="component" value="Unassembled WGS sequence"/>
</dbReference>
<proteinExistence type="predicted"/>
<feature type="transmembrane region" description="Helical" evidence="1">
    <location>
        <begin position="204"/>
        <end position="221"/>
    </location>
</feature>
<accession>A0A840IAD4</accession>
<dbReference type="RefSeq" id="WP_183339375.1">
    <property type="nucleotide sequence ID" value="NZ_JACHNU010000001.1"/>
</dbReference>
<reference evidence="2 3" key="1">
    <citation type="submission" date="2020-08" db="EMBL/GenBank/DDBJ databases">
        <title>Genomic Encyclopedia of Archaeal and Bacterial Type Strains, Phase II (KMG-II): from individual species to whole genera.</title>
        <authorList>
            <person name="Goeker M."/>
        </authorList>
    </citation>
    <scope>NUCLEOTIDE SEQUENCE [LARGE SCALE GENOMIC DNA]</scope>
    <source>
        <strain evidence="2 3">DSM 23288</strain>
    </source>
</reference>
<protein>
    <submittedName>
        <fullName evidence="2">Low temperature requirement protein LtrA</fullName>
    </submittedName>
</protein>
<feature type="transmembrane region" description="Helical" evidence="1">
    <location>
        <begin position="276"/>
        <end position="293"/>
    </location>
</feature>
<feature type="transmembrane region" description="Helical" evidence="1">
    <location>
        <begin position="75"/>
        <end position="95"/>
    </location>
</feature>
<dbReference type="PANTHER" id="PTHR36840">
    <property type="entry name" value="BLL5714 PROTEIN"/>
    <property type="match status" value="1"/>
</dbReference>
<dbReference type="PANTHER" id="PTHR36840:SF1">
    <property type="entry name" value="BLL5714 PROTEIN"/>
    <property type="match status" value="1"/>
</dbReference>
<feature type="transmembrane region" description="Helical" evidence="1">
    <location>
        <begin position="339"/>
        <end position="354"/>
    </location>
</feature>
<evidence type="ECO:0000256" key="1">
    <source>
        <dbReference type="SAM" id="Phobius"/>
    </source>
</evidence>
<feature type="transmembrane region" description="Helical" evidence="1">
    <location>
        <begin position="233"/>
        <end position="255"/>
    </location>
</feature>
<feature type="transmembrane region" description="Helical" evidence="1">
    <location>
        <begin position="139"/>
        <end position="156"/>
    </location>
</feature>
<dbReference type="AlphaFoldDB" id="A0A840IAD4"/>
<dbReference type="Pfam" id="PF06772">
    <property type="entry name" value="LtrA"/>
    <property type="match status" value="1"/>
</dbReference>
<gene>
    <name evidence="2" type="ORF">BDZ31_000888</name>
</gene>
<feature type="transmembrane region" description="Helical" evidence="1">
    <location>
        <begin position="20"/>
        <end position="38"/>
    </location>
</feature>
<feature type="transmembrane region" description="Helical" evidence="1">
    <location>
        <begin position="360"/>
        <end position="378"/>
    </location>
</feature>
<feature type="transmembrane region" description="Helical" evidence="1">
    <location>
        <begin position="107"/>
        <end position="127"/>
    </location>
</feature>
<name>A0A840IAD4_9ACTN</name>
<evidence type="ECO:0000313" key="2">
    <source>
        <dbReference type="EMBL" id="MBB4661315.1"/>
    </source>
</evidence>
<feature type="transmembrane region" description="Helical" evidence="1">
    <location>
        <begin position="162"/>
        <end position="183"/>
    </location>
</feature>
<feature type="transmembrane region" description="Helical" evidence="1">
    <location>
        <begin position="44"/>
        <end position="63"/>
    </location>
</feature>
<organism evidence="2 3">
    <name type="scientific">Conexibacter arvalis</name>
    <dbReference type="NCBI Taxonomy" id="912552"/>
    <lineage>
        <taxon>Bacteria</taxon>
        <taxon>Bacillati</taxon>
        <taxon>Actinomycetota</taxon>
        <taxon>Thermoleophilia</taxon>
        <taxon>Solirubrobacterales</taxon>
        <taxon>Conexibacteraceae</taxon>
        <taxon>Conexibacter</taxon>
    </lineage>
</organism>
<dbReference type="EMBL" id="JACHNU010000001">
    <property type="protein sequence ID" value="MBB4661315.1"/>
    <property type="molecule type" value="Genomic_DNA"/>
</dbReference>